<dbReference type="Pfam" id="PF00646">
    <property type="entry name" value="F-box"/>
    <property type="match status" value="1"/>
</dbReference>
<reference evidence="3 4" key="1">
    <citation type="journal article" date="2018" name="IMA Fungus">
        <title>IMA Genome-F 9: Draft genome sequence of Annulohypoxylon stygium, Aspergillus mulundensis, Berkeleyomyces basicola (syn. Thielaviopsis basicola), Ceratocystis smalleyi, two Cercospora beticola strains, Coleophoma cylindrospora, Fusarium fracticaudum, Phialophora cf. hyalina, and Morchella septimelata.</title>
        <authorList>
            <person name="Wingfield B.D."/>
            <person name="Bills G.F."/>
            <person name="Dong Y."/>
            <person name="Huang W."/>
            <person name="Nel W.J."/>
            <person name="Swalarsk-Parry B.S."/>
            <person name="Vaghefi N."/>
            <person name="Wilken P.M."/>
            <person name="An Z."/>
            <person name="de Beer Z.W."/>
            <person name="De Vos L."/>
            <person name="Chen L."/>
            <person name="Duong T.A."/>
            <person name="Gao Y."/>
            <person name="Hammerbacher A."/>
            <person name="Kikkert J.R."/>
            <person name="Li Y."/>
            <person name="Li H."/>
            <person name="Li K."/>
            <person name="Li Q."/>
            <person name="Liu X."/>
            <person name="Ma X."/>
            <person name="Naidoo K."/>
            <person name="Pethybridge S.J."/>
            <person name="Sun J."/>
            <person name="Steenkamp E.T."/>
            <person name="van der Nest M.A."/>
            <person name="van Wyk S."/>
            <person name="Wingfield M.J."/>
            <person name="Xiong C."/>
            <person name="Yue Q."/>
            <person name="Zhang X."/>
        </authorList>
    </citation>
    <scope>NUCLEOTIDE SEQUENCE [LARGE SCALE GENOMIC DNA]</scope>
    <source>
        <strain evidence="3 4">DSM 5745</strain>
    </source>
</reference>
<evidence type="ECO:0000313" key="3">
    <source>
        <dbReference type="EMBL" id="RDW87015.1"/>
    </source>
</evidence>
<protein>
    <recommendedName>
        <fullName evidence="2">F-box domain-containing protein</fullName>
    </recommendedName>
</protein>
<dbReference type="RefSeq" id="XP_026606539.1">
    <property type="nucleotide sequence ID" value="XM_026745673.1"/>
</dbReference>
<feature type="compositionally biased region" description="Polar residues" evidence="1">
    <location>
        <begin position="487"/>
        <end position="511"/>
    </location>
</feature>
<dbReference type="GeneID" id="38114027"/>
<organism evidence="3 4">
    <name type="scientific">Aspergillus mulundensis</name>
    <dbReference type="NCBI Taxonomy" id="1810919"/>
    <lineage>
        <taxon>Eukaryota</taxon>
        <taxon>Fungi</taxon>
        <taxon>Dikarya</taxon>
        <taxon>Ascomycota</taxon>
        <taxon>Pezizomycotina</taxon>
        <taxon>Eurotiomycetes</taxon>
        <taxon>Eurotiomycetidae</taxon>
        <taxon>Eurotiales</taxon>
        <taxon>Aspergillaceae</taxon>
        <taxon>Aspergillus</taxon>
        <taxon>Aspergillus subgen. Nidulantes</taxon>
    </lineage>
</organism>
<proteinExistence type="predicted"/>
<dbReference type="EMBL" id="PVWQ01000003">
    <property type="protein sequence ID" value="RDW87015.1"/>
    <property type="molecule type" value="Genomic_DNA"/>
</dbReference>
<dbReference type="STRING" id="1810919.A0A3D8SL02"/>
<gene>
    <name evidence="3" type="ORF">DSM5745_03657</name>
</gene>
<dbReference type="PROSITE" id="PS50181">
    <property type="entry name" value="FBOX"/>
    <property type="match status" value="1"/>
</dbReference>
<dbReference type="InterPro" id="IPR012340">
    <property type="entry name" value="NA-bd_OB-fold"/>
</dbReference>
<keyword evidence="4" id="KW-1185">Reference proteome</keyword>
<feature type="domain" description="F-box" evidence="2">
    <location>
        <begin position="131"/>
        <end position="168"/>
    </location>
</feature>
<dbReference type="Gene3D" id="2.40.50.140">
    <property type="entry name" value="Nucleic acid-binding proteins"/>
    <property type="match status" value="1"/>
</dbReference>
<comment type="caution">
    <text evidence="3">The sequence shown here is derived from an EMBL/GenBank/DDBJ whole genome shotgun (WGS) entry which is preliminary data.</text>
</comment>
<evidence type="ECO:0000313" key="4">
    <source>
        <dbReference type="Proteomes" id="UP000256690"/>
    </source>
</evidence>
<name>A0A3D8SL02_9EURO</name>
<feature type="region of interest" description="Disordered" evidence="1">
    <location>
        <begin position="477"/>
        <end position="511"/>
    </location>
</feature>
<dbReference type="InterPro" id="IPR036047">
    <property type="entry name" value="F-box-like_dom_sf"/>
</dbReference>
<evidence type="ECO:0000256" key="1">
    <source>
        <dbReference type="SAM" id="MobiDB-lite"/>
    </source>
</evidence>
<dbReference type="SUPFAM" id="SSF81383">
    <property type="entry name" value="F-box domain"/>
    <property type="match status" value="1"/>
</dbReference>
<sequence length="598" mass="65927">MASPSILSRGCLRTIIEDPYYASWFWQTPRVQCIHVKTSPPGDENAGRKIVVLSDGINFLWAMLSSTLCTLLDRDGEHVVKGVLVVTTMHVATRFGALPKIGRPGRLDVVLPLLDDQIWFDARRTGASDGGRLFSMLPTEVLHLVLAHLDQVDTLSLAMTAKMFHALVGGLIPSQVSLTSEQGISKFAEAMNIQPGIRNVVRSYSVKVNGAAPAAHVQIVQDLPLLRDCHIEVEHTSGSSFLDMLPVLQRLLSSQTSQCLKSFHLVINPSGTTGWTDDAQSNILHTLFLAPSIPHLAVSYRTRSEDEANHVRVRPLTFRPPVVSAHVANATRLQSLNLQWEGLQLPALAILLRLHRKLHTLKLVFSSRARRVSTSLDAALAPLAETLQTLHIRITDLPSIKLVGLRWGPRFLSPFGTLQHLRLPAAFLAYVISQDHVNTVDGDSGSMAETADKTNVPPLWLPPSLISICFNTATLDEAPADRDPGNESISTSSATKSQNRSRQPQSVTTDPATTSALTYVCTLLHNNLLPRFRDVVFDPDSHQHTLNPLTLRVRPPILCLEEGLRPLVDRGIRTVVEFESFEDTVLQVRCGRHVNKHP</sequence>
<evidence type="ECO:0000259" key="2">
    <source>
        <dbReference type="PROSITE" id="PS50181"/>
    </source>
</evidence>
<dbReference type="Proteomes" id="UP000256690">
    <property type="component" value="Unassembled WGS sequence"/>
</dbReference>
<dbReference type="InterPro" id="IPR001810">
    <property type="entry name" value="F-box_dom"/>
</dbReference>
<accession>A0A3D8SL02</accession>
<dbReference type="AlphaFoldDB" id="A0A3D8SL02"/>